<sequence length="81" mass="9683">MWLPFNTKVWFYRLPIDFRKQKAMNYCLKYWNGLCAFLNDGRLEVDKNLTEQEIKPFVMARKNFLFASSVIALKHYACTPV</sequence>
<dbReference type="Proteomes" id="UP001569428">
    <property type="component" value="Unassembled WGS sequence"/>
</dbReference>
<name>A0ABV4P5X7_9GAMM</name>
<accession>A0ABV4P5X7</accession>
<dbReference type="Pfam" id="PF03050">
    <property type="entry name" value="DDE_Tnp_IS66"/>
    <property type="match status" value="1"/>
</dbReference>
<dbReference type="EMBL" id="JBGMEK010000137">
    <property type="protein sequence ID" value="MFA0813777.1"/>
    <property type="molecule type" value="Genomic_DNA"/>
</dbReference>
<gene>
    <name evidence="2" type="ORF">ACCI49_23100</name>
</gene>
<evidence type="ECO:0000313" key="3">
    <source>
        <dbReference type="Proteomes" id="UP001569428"/>
    </source>
</evidence>
<dbReference type="InterPro" id="IPR004291">
    <property type="entry name" value="Transposase_IS66_central"/>
</dbReference>
<reference evidence="2 3" key="1">
    <citation type="submission" date="2024-08" db="EMBL/GenBank/DDBJ databases">
        <authorList>
            <person name="Ishaq N."/>
        </authorList>
    </citation>
    <scope>NUCLEOTIDE SEQUENCE [LARGE SCALE GENOMIC DNA]</scope>
    <source>
        <strain evidence="2 3">DSM 18651</strain>
    </source>
</reference>
<dbReference type="InterPro" id="IPR052344">
    <property type="entry name" value="Transposase-related"/>
</dbReference>
<feature type="domain" description="Transposase IS66 central" evidence="1">
    <location>
        <begin position="21"/>
        <end position="69"/>
    </location>
</feature>
<evidence type="ECO:0000313" key="2">
    <source>
        <dbReference type="EMBL" id="MFA0813777.1"/>
    </source>
</evidence>
<organism evidence="2 3">
    <name type="scientific">Microbulbifer epialgicus</name>
    <dbReference type="NCBI Taxonomy" id="393907"/>
    <lineage>
        <taxon>Bacteria</taxon>
        <taxon>Pseudomonadati</taxon>
        <taxon>Pseudomonadota</taxon>
        <taxon>Gammaproteobacteria</taxon>
        <taxon>Cellvibrionales</taxon>
        <taxon>Microbulbiferaceae</taxon>
        <taxon>Microbulbifer</taxon>
    </lineage>
</organism>
<protein>
    <submittedName>
        <fullName evidence="2">Transposase</fullName>
    </submittedName>
</protein>
<comment type="caution">
    <text evidence="2">The sequence shown here is derived from an EMBL/GenBank/DDBJ whole genome shotgun (WGS) entry which is preliminary data.</text>
</comment>
<proteinExistence type="predicted"/>
<evidence type="ECO:0000259" key="1">
    <source>
        <dbReference type="Pfam" id="PF03050"/>
    </source>
</evidence>
<dbReference type="PANTHER" id="PTHR33678">
    <property type="entry name" value="BLL1576 PROTEIN"/>
    <property type="match status" value="1"/>
</dbReference>
<dbReference type="PANTHER" id="PTHR33678:SF1">
    <property type="entry name" value="BLL1576 PROTEIN"/>
    <property type="match status" value="1"/>
</dbReference>
<dbReference type="RefSeq" id="WP_371841592.1">
    <property type="nucleotide sequence ID" value="NZ_JBGMEK010000137.1"/>
</dbReference>
<keyword evidence="3" id="KW-1185">Reference proteome</keyword>